<proteinExistence type="predicted"/>
<dbReference type="PANTHER" id="PTHR30157:SF0">
    <property type="entry name" value="NADPH-DEPENDENT FERRIC-CHELATE REDUCTASE"/>
    <property type="match status" value="1"/>
</dbReference>
<dbReference type="SUPFAM" id="SSF63380">
    <property type="entry name" value="Riboflavin synthase domain-like"/>
    <property type="match status" value="1"/>
</dbReference>
<dbReference type="InterPro" id="IPR013113">
    <property type="entry name" value="SIP_FAD-bd"/>
</dbReference>
<dbReference type="Gene3D" id="3.40.50.80">
    <property type="entry name" value="Nucleotide-binding domain of ferredoxin-NADP reductase (FNR) module"/>
    <property type="match status" value="1"/>
</dbReference>
<dbReference type="Pfam" id="PF04954">
    <property type="entry name" value="SIP"/>
    <property type="match status" value="1"/>
</dbReference>
<feature type="compositionally biased region" description="Basic residues" evidence="1">
    <location>
        <begin position="1"/>
        <end position="12"/>
    </location>
</feature>
<dbReference type="RefSeq" id="WP_110098103.1">
    <property type="nucleotide sequence ID" value="NZ_CP122561.1"/>
</dbReference>
<dbReference type="InterPro" id="IPR017927">
    <property type="entry name" value="FAD-bd_FR_type"/>
</dbReference>
<sequence>MSSKKKDLKKKLKAAERELKQQKKATKESQRELKDQLAHAEETSQQLAQRPRAQAKVKIPQRHHQMRAESITPISATLISVVLTPATDNIRPVSEDLVEEYVRVLIPPHDVDGSVKTPSTVRETDKGVLPFWDEAKPASRKYSVRRFWPETGAIELYVTRHQRGPGTEWAEDLQPGDTVWIQGVKSGLKISNDYDFYLMITDDSGLGSTLRWIDVLPPNAQGALFVLTSGPDAVFKLDLPTGFSITWAYPTHPDDALEAPENNEALNELVDKVTSLPRPQGYVFGWLVGESSLVRPLREFIRSGWELSKADSYVHGYWKAKGEPPYRLVADYSRLSKAELYVYAQQRDLPQRSALNKAQLIEALRADQRGQDPTEVQQADPSDAAVDDHAVSGN</sequence>
<accession>A0AAJ6ANB3</accession>
<dbReference type="InterPro" id="IPR039261">
    <property type="entry name" value="FNR_nucleotide-bd"/>
</dbReference>
<dbReference type="PANTHER" id="PTHR30157">
    <property type="entry name" value="FERRIC REDUCTASE, NADPH-DEPENDENT"/>
    <property type="match status" value="1"/>
</dbReference>
<dbReference type="GO" id="GO:0016491">
    <property type="term" value="F:oxidoreductase activity"/>
    <property type="evidence" value="ECO:0007669"/>
    <property type="project" value="InterPro"/>
</dbReference>
<evidence type="ECO:0000259" key="2">
    <source>
        <dbReference type="PROSITE" id="PS51384"/>
    </source>
</evidence>
<feature type="compositionally biased region" description="Basic residues" evidence="1">
    <location>
        <begin position="53"/>
        <end position="65"/>
    </location>
</feature>
<organism evidence="3 4">
    <name type="scientific">Auritidibacter ignavus</name>
    <dbReference type="NCBI Taxonomy" id="678932"/>
    <lineage>
        <taxon>Bacteria</taxon>
        <taxon>Bacillati</taxon>
        <taxon>Actinomycetota</taxon>
        <taxon>Actinomycetes</taxon>
        <taxon>Micrococcales</taxon>
        <taxon>Micrococcaceae</taxon>
        <taxon>Auritidibacter</taxon>
    </lineage>
</organism>
<dbReference type="Pfam" id="PF08021">
    <property type="entry name" value="FAD_binding_9"/>
    <property type="match status" value="1"/>
</dbReference>
<dbReference type="AlphaFoldDB" id="A0AAJ6ANB3"/>
<dbReference type="EMBL" id="CP122566">
    <property type="protein sequence ID" value="WGH92919.1"/>
    <property type="molecule type" value="Genomic_DNA"/>
</dbReference>
<dbReference type="InterPro" id="IPR039374">
    <property type="entry name" value="SIP_fam"/>
</dbReference>
<protein>
    <submittedName>
        <fullName evidence="3">Siderophore-interacting protein</fullName>
    </submittedName>
</protein>
<dbReference type="Proteomes" id="UP001224674">
    <property type="component" value="Chromosome"/>
</dbReference>
<dbReference type="InterPro" id="IPR007037">
    <property type="entry name" value="SIP_rossman_dom"/>
</dbReference>
<evidence type="ECO:0000313" key="4">
    <source>
        <dbReference type="Proteomes" id="UP001224674"/>
    </source>
</evidence>
<feature type="compositionally biased region" description="Basic and acidic residues" evidence="1">
    <location>
        <begin position="13"/>
        <end position="42"/>
    </location>
</feature>
<gene>
    <name evidence="3" type="ORF">QDX21_11575</name>
</gene>
<reference evidence="3 4" key="1">
    <citation type="submission" date="2023-03" db="EMBL/GenBank/DDBJ databases">
        <title>Complete genome sequences of several Auritidibacter ignavus strains isolated from ear infections.</title>
        <authorList>
            <person name="Baehr T."/>
            <person name="Baumhoegger A.M."/>
        </authorList>
    </citation>
    <scope>NUCLEOTIDE SEQUENCE [LARGE SCALE GENOMIC DNA]</scope>
    <source>
        <strain evidence="3 4">BABAE-6</strain>
    </source>
</reference>
<dbReference type="PROSITE" id="PS51384">
    <property type="entry name" value="FAD_FR"/>
    <property type="match status" value="1"/>
</dbReference>
<name>A0AAJ6ANB3_9MICC</name>
<evidence type="ECO:0000313" key="3">
    <source>
        <dbReference type="EMBL" id="WGH92919.1"/>
    </source>
</evidence>
<feature type="region of interest" description="Disordered" evidence="1">
    <location>
        <begin position="1"/>
        <end position="67"/>
    </location>
</feature>
<evidence type="ECO:0000256" key="1">
    <source>
        <dbReference type="SAM" id="MobiDB-lite"/>
    </source>
</evidence>
<dbReference type="CDD" id="cd06193">
    <property type="entry name" value="siderophore_interacting"/>
    <property type="match status" value="1"/>
</dbReference>
<feature type="region of interest" description="Disordered" evidence="1">
    <location>
        <begin position="364"/>
        <end position="394"/>
    </location>
</feature>
<feature type="domain" description="FAD-binding FR-type" evidence="2">
    <location>
        <begin position="61"/>
        <end position="191"/>
    </location>
</feature>
<dbReference type="InterPro" id="IPR017938">
    <property type="entry name" value="Riboflavin_synthase-like_b-brl"/>
</dbReference>
<keyword evidence="4" id="KW-1185">Reference proteome</keyword>
<dbReference type="Gene3D" id="2.40.30.10">
    <property type="entry name" value="Translation factors"/>
    <property type="match status" value="1"/>
</dbReference>